<proteinExistence type="predicted"/>
<organism evidence="2 3">
    <name type="scientific">Protopolystoma xenopodis</name>
    <dbReference type="NCBI Taxonomy" id="117903"/>
    <lineage>
        <taxon>Eukaryota</taxon>
        <taxon>Metazoa</taxon>
        <taxon>Spiralia</taxon>
        <taxon>Lophotrochozoa</taxon>
        <taxon>Platyhelminthes</taxon>
        <taxon>Monogenea</taxon>
        <taxon>Polyopisthocotylea</taxon>
        <taxon>Polystomatidea</taxon>
        <taxon>Polystomatidae</taxon>
        <taxon>Protopolystoma</taxon>
    </lineage>
</organism>
<evidence type="ECO:0000313" key="3">
    <source>
        <dbReference type="Proteomes" id="UP000784294"/>
    </source>
</evidence>
<feature type="transmembrane region" description="Helical" evidence="1">
    <location>
        <begin position="15"/>
        <end position="34"/>
    </location>
</feature>
<accession>A0A3S5A1V8</accession>
<dbReference type="EMBL" id="CAAALY010074248">
    <property type="protein sequence ID" value="VEL25485.1"/>
    <property type="molecule type" value="Genomic_DNA"/>
</dbReference>
<keyword evidence="1" id="KW-0472">Membrane</keyword>
<sequence length="83" mass="9209">MEALPGKVVLRSPQAAYIALLLRTWPPCGLLLRLRKVNSTKYQRTKSEPSTKAKMSQIESPVPCVQSSEHNLTDIRCSVTVSV</sequence>
<keyword evidence="1" id="KW-1133">Transmembrane helix</keyword>
<dbReference type="AlphaFoldDB" id="A0A3S5A1V8"/>
<evidence type="ECO:0000313" key="2">
    <source>
        <dbReference type="EMBL" id="VEL25485.1"/>
    </source>
</evidence>
<gene>
    <name evidence="2" type="ORF">PXEA_LOCUS18925</name>
</gene>
<protein>
    <submittedName>
        <fullName evidence="2">Uncharacterized protein</fullName>
    </submittedName>
</protein>
<name>A0A3S5A1V8_9PLAT</name>
<keyword evidence="1" id="KW-0812">Transmembrane</keyword>
<keyword evidence="3" id="KW-1185">Reference proteome</keyword>
<dbReference type="Proteomes" id="UP000784294">
    <property type="component" value="Unassembled WGS sequence"/>
</dbReference>
<evidence type="ECO:0000256" key="1">
    <source>
        <dbReference type="SAM" id="Phobius"/>
    </source>
</evidence>
<reference evidence="2" key="1">
    <citation type="submission" date="2018-11" db="EMBL/GenBank/DDBJ databases">
        <authorList>
            <consortium name="Pathogen Informatics"/>
        </authorList>
    </citation>
    <scope>NUCLEOTIDE SEQUENCE</scope>
</reference>
<comment type="caution">
    <text evidence="2">The sequence shown here is derived from an EMBL/GenBank/DDBJ whole genome shotgun (WGS) entry which is preliminary data.</text>
</comment>